<dbReference type="EMBL" id="KR049063">
    <property type="protein sequence ID" value="AKC04982.1"/>
    <property type="molecule type" value="Genomic_DNA"/>
</dbReference>
<dbReference type="GO" id="GO:0110154">
    <property type="term" value="P:RNA decapping"/>
    <property type="evidence" value="ECO:0007669"/>
    <property type="project" value="TreeGrafter"/>
</dbReference>
<dbReference type="CDD" id="cd00144">
    <property type="entry name" value="MPP_PPP_family"/>
    <property type="match status" value="1"/>
</dbReference>
<dbReference type="KEGG" id="vg:26645818"/>
<keyword evidence="2" id="KW-0378">Hydrolase</keyword>
<dbReference type="Gene3D" id="3.60.21.10">
    <property type="match status" value="1"/>
</dbReference>
<dbReference type="InterPro" id="IPR004843">
    <property type="entry name" value="Calcineurin-like_PHP"/>
</dbReference>
<reference evidence="2 3" key="1">
    <citation type="journal article" date="2015" name="Genome Announc.">
        <title>Complete Genome Sequence of Enterococcus Bacteriophage EFLK1.</title>
        <authorList>
            <person name="Khalifa L."/>
            <person name="Coppenhagen-Glazer S."/>
            <person name="Shlezinger M."/>
            <person name="Kott-Gutkowski M."/>
            <person name="Adini O."/>
            <person name="Beyth N."/>
            <person name="Hazan R."/>
        </authorList>
    </citation>
    <scope>NUCLEOTIDE SEQUENCE [LARGE SCALE GENOMIC DNA]</scope>
</reference>
<evidence type="ECO:0000313" key="2">
    <source>
        <dbReference type="EMBL" id="AKC04982.1"/>
    </source>
</evidence>
<dbReference type="GO" id="GO:0008803">
    <property type="term" value="F:bis(5'-nucleosyl)-tetraphosphatase (symmetrical) activity"/>
    <property type="evidence" value="ECO:0007669"/>
    <property type="project" value="TreeGrafter"/>
</dbReference>
<evidence type="ECO:0000259" key="1">
    <source>
        <dbReference type="Pfam" id="PF00149"/>
    </source>
</evidence>
<proteinExistence type="predicted"/>
<dbReference type="Proteomes" id="UP000033340">
    <property type="component" value="Segment"/>
</dbReference>
<dbReference type="GeneID" id="26645818"/>
<name>A0A0E3T919_9CAUD</name>
<dbReference type="InterPro" id="IPR006186">
    <property type="entry name" value="Ser/Thr-sp_prot-phosphatase"/>
</dbReference>
<accession>A0A0E3T919</accession>
<dbReference type="EC" id="3.1.3.16" evidence="2"/>
<dbReference type="PANTHER" id="PTHR42850:SF4">
    <property type="entry name" value="ZINC-DEPENDENT ENDOPOLYPHOSPHATASE"/>
    <property type="match status" value="1"/>
</dbReference>
<dbReference type="InterPro" id="IPR050126">
    <property type="entry name" value="Ap4A_hydrolase"/>
</dbReference>
<dbReference type="Pfam" id="PF00149">
    <property type="entry name" value="Metallophos"/>
    <property type="match status" value="1"/>
</dbReference>
<sequence length="246" mass="28010">MKDKVFIVSDVHGCYDELIMLLNKHWNSDEEDLILLGDYVDRGSKSAEVLGFVYKHILNGGTALLGNHDQMLLDFLTFPLIREADYEDLSEMYAMWMYNGGDKTISSLLDLDEHLQDAFTTRKMLLEKTNVVEVISLLEPYYEHGDTLCVHAGIPVYRQPDWRTATKDEMIWTRPLALQKNKTDKTIIMGHTPTINLRKENSHDVFLGDRSIFIDGACAYGGQLNAVVVDSKGNLLNTYKQESLSK</sequence>
<organism evidence="2 3">
    <name type="scientific">Enterococcus phage EFLK1</name>
    <dbReference type="NCBI Taxonomy" id="1640885"/>
    <lineage>
        <taxon>Viruses</taxon>
        <taxon>Duplodnaviria</taxon>
        <taxon>Heunggongvirae</taxon>
        <taxon>Uroviricota</taxon>
        <taxon>Caudoviricetes</taxon>
        <taxon>Herelleviridae</taxon>
        <taxon>Brockvirinae</taxon>
        <taxon>Kochikohdavirus</taxon>
        <taxon>Kochikohdavirus EFLK1</taxon>
    </lineage>
</organism>
<reference evidence="3" key="2">
    <citation type="submission" date="2015-03" db="EMBL/GenBank/DDBJ databases">
        <title>Additive effect of two phages aimed for phage therapy.</title>
        <authorList>
            <person name="Khalifa L."/>
            <person name="Beyth N."/>
            <person name="Hazan R."/>
        </authorList>
    </citation>
    <scope>NUCLEOTIDE SEQUENCE [LARGE SCALE GENOMIC DNA]</scope>
</reference>
<dbReference type="PANTHER" id="PTHR42850">
    <property type="entry name" value="METALLOPHOSPHOESTERASE"/>
    <property type="match status" value="1"/>
</dbReference>
<dbReference type="InterPro" id="IPR029052">
    <property type="entry name" value="Metallo-depent_PP-like"/>
</dbReference>
<dbReference type="PRINTS" id="PR00114">
    <property type="entry name" value="STPHPHTASE"/>
</dbReference>
<dbReference type="GO" id="GO:0004722">
    <property type="term" value="F:protein serine/threonine phosphatase activity"/>
    <property type="evidence" value="ECO:0007669"/>
    <property type="project" value="UniProtKB-EC"/>
</dbReference>
<protein>
    <submittedName>
        <fullName evidence="2">Serine/threonine protein phosphatase</fullName>
        <ecNumber evidence="2">3.1.3.16</ecNumber>
    </submittedName>
</protein>
<feature type="domain" description="Calcineurin-like phosphoesterase" evidence="1">
    <location>
        <begin position="4"/>
        <end position="198"/>
    </location>
</feature>
<evidence type="ECO:0000313" key="3">
    <source>
        <dbReference type="Proteomes" id="UP000033340"/>
    </source>
</evidence>
<keyword evidence="3" id="KW-1185">Reference proteome</keyword>
<dbReference type="SUPFAM" id="SSF56300">
    <property type="entry name" value="Metallo-dependent phosphatases"/>
    <property type="match status" value="1"/>
</dbReference>
<dbReference type="RefSeq" id="YP_009219713.1">
    <property type="nucleotide sequence ID" value="NC_029026.1"/>
</dbReference>